<evidence type="ECO:0000313" key="2">
    <source>
        <dbReference type="EMBL" id="PWA70648.1"/>
    </source>
</evidence>
<evidence type="ECO:0000259" key="1">
    <source>
        <dbReference type="Pfam" id="PF01425"/>
    </source>
</evidence>
<reference evidence="2 3" key="1">
    <citation type="journal article" date="2018" name="Mol. Plant">
        <title>The genome of Artemisia annua provides insight into the evolution of Asteraceae family and artemisinin biosynthesis.</title>
        <authorList>
            <person name="Shen Q."/>
            <person name="Zhang L."/>
            <person name="Liao Z."/>
            <person name="Wang S."/>
            <person name="Yan T."/>
            <person name="Shi P."/>
            <person name="Liu M."/>
            <person name="Fu X."/>
            <person name="Pan Q."/>
            <person name="Wang Y."/>
            <person name="Lv Z."/>
            <person name="Lu X."/>
            <person name="Zhang F."/>
            <person name="Jiang W."/>
            <person name="Ma Y."/>
            <person name="Chen M."/>
            <person name="Hao X."/>
            <person name="Li L."/>
            <person name="Tang Y."/>
            <person name="Lv G."/>
            <person name="Zhou Y."/>
            <person name="Sun X."/>
            <person name="Brodelius P.E."/>
            <person name="Rose J.K.C."/>
            <person name="Tang K."/>
        </authorList>
    </citation>
    <scope>NUCLEOTIDE SEQUENCE [LARGE SCALE GENOMIC DNA]</scope>
    <source>
        <strain evidence="3">cv. Huhao1</strain>
        <tissue evidence="2">Leaf</tissue>
    </source>
</reference>
<dbReference type="PANTHER" id="PTHR42678">
    <property type="entry name" value="AMIDASE"/>
    <property type="match status" value="1"/>
</dbReference>
<dbReference type="SUPFAM" id="SSF75304">
    <property type="entry name" value="Amidase signature (AS) enzymes"/>
    <property type="match status" value="1"/>
</dbReference>
<evidence type="ECO:0000313" key="3">
    <source>
        <dbReference type="Proteomes" id="UP000245207"/>
    </source>
</evidence>
<accession>A0A2U1NAY1</accession>
<dbReference type="Gene3D" id="3.90.1300.10">
    <property type="entry name" value="Amidase signature (AS) domain"/>
    <property type="match status" value="1"/>
</dbReference>
<protein>
    <submittedName>
        <fullName evidence="2">Amidase</fullName>
    </submittedName>
</protein>
<dbReference type="Pfam" id="PF01425">
    <property type="entry name" value="Amidase"/>
    <property type="match status" value="1"/>
</dbReference>
<proteinExistence type="predicted"/>
<dbReference type="AlphaFoldDB" id="A0A2U1NAY1"/>
<name>A0A2U1NAY1_ARTAN</name>
<dbReference type="InterPro" id="IPR023631">
    <property type="entry name" value="Amidase_dom"/>
</dbReference>
<keyword evidence="3" id="KW-1185">Reference proteome</keyword>
<feature type="domain" description="Amidase" evidence="1">
    <location>
        <begin position="9"/>
        <end position="68"/>
    </location>
</feature>
<organism evidence="2 3">
    <name type="scientific">Artemisia annua</name>
    <name type="common">Sweet wormwood</name>
    <dbReference type="NCBI Taxonomy" id="35608"/>
    <lineage>
        <taxon>Eukaryota</taxon>
        <taxon>Viridiplantae</taxon>
        <taxon>Streptophyta</taxon>
        <taxon>Embryophyta</taxon>
        <taxon>Tracheophyta</taxon>
        <taxon>Spermatophyta</taxon>
        <taxon>Magnoliopsida</taxon>
        <taxon>eudicotyledons</taxon>
        <taxon>Gunneridae</taxon>
        <taxon>Pentapetalae</taxon>
        <taxon>asterids</taxon>
        <taxon>campanulids</taxon>
        <taxon>Asterales</taxon>
        <taxon>Asteraceae</taxon>
        <taxon>Asteroideae</taxon>
        <taxon>Anthemideae</taxon>
        <taxon>Artemisiinae</taxon>
        <taxon>Artemisia</taxon>
    </lineage>
</organism>
<gene>
    <name evidence="2" type="ORF">CTI12_AA133220</name>
</gene>
<comment type="caution">
    <text evidence="2">The sequence shown here is derived from an EMBL/GenBank/DDBJ whole genome shotgun (WGS) entry which is preliminary data.</text>
</comment>
<dbReference type="STRING" id="35608.A0A2U1NAY1"/>
<dbReference type="EMBL" id="PKPP01003207">
    <property type="protein sequence ID" value="PWA70648.1"/>
    <property type="molecule type" value="Genomic_DNA"/>
</dbReference>
<dbReference type="PANTHER" id="PTHR42678:SF34">
    <property type="entry name" value="OS04G0183300 PROTEIN"/>
    <property type="match status" value="1"/>
</dbReference>
<dbReference type="OrthoDB" id="566138at2759"/>
<dbReference type="Proteomes" id="UP000245207">
    <property type="component" value="Unassembled WGS sequence"/>
</dbReference>
<sequence length="85" mass="9649">MANSPKSRFELHGIPILLKDNIVTKDKQDLILELVVARDADVFKKLRESGAIILVKASLREWAIYRSYSSHSGLNARANRQLYVP</sequence>
<dbReference type="InterPro" id="IPR036928">
    <property type="entry name" value="AS_sf"/>
</dbReference>